<proteinExistence type="predicted"/>
<evidence type="ECO:0000256" key="2">
    <source>
        <dbReference type="ARBA" id="ARBA00022759"/>
    </source>
</evidence>
<comment type="caution">
    <text evidence="6">The sequence shown here is derived from an EMBL/GenBank/DDBJ whole genome shotgun (WGS) entry which is preliminary data.</text>
</comment>
<feature type="compositionally biased region" description="Basic and acidic residues" evidence="4">
    <location>
        <begin position="199"/>
        <end position="208"/>
    </location>
</feature>
<keyword evidence="2" id="KW-0255">Endonuclease</keyword>
<name>A0A6I3S3U8_9BURK</name>
<dbReference type="Proteomes" id="UP000462362">
    <property type="component" value="Unassembled WGS sequence"/>
</dbReference>
<keyword evidence="1" id="KW-0540">Nuclease</keyword>
<dbReference type="InterPro" id="IPR035437">
    <property type="entry name" value="SNase_OB-fold_sf"/>
</dbReference>
<dbReference type="SMART" id="SM00318">
    <property type="entry name" value="SNc"/>
    <property type="match status" value="1"/>
</dbReference>
<dbReference type="AlphaFoldDB" id="A0A6I3S3U8"/>
<evidence type="ECO:0000313" key="6">
    <source>
        <dbReference type="EMBL" id="MTU44206.1"/>
    </source>
</evidence>
<dbReference type="RefSeq" id="WP_008864379.1">
    <property type="nucleotide sequence ID" value="NZ_CAJUON010000013.1"/>
</dbReference>
<dbReference type="GO" id="GO:0016787">
    <property type="term" value="F:hydrolase activity"/>
    <property type="evidence" value="ECO:0007669"/>
    <property type="project" value="UniProtKB-KW"/>
</dbReference>
<gene>
    <name evidence="6" type="ORF">GMD42_11470</name>
</gene>
<dbReference type="PANTHER" id="PTHR12302:SF3">
    <property type="entry name" value="SERINE_THREONINE-PROTEIN KINASE 31"/>
    <property type="match status" value="1"/>
</dbReference>
<evidence type="ECO:0000313" key="7">
    <source>
        <dbReference type="Proteomes" id="UP000462362"/>
    </source>
</evidence>
<evidence type="ECO:0000256" key="1">
    <source>
        <dbReference type="ARBA" id="ARBA00022722"/>
    </source>
</evidence>
<keyword evidence="5" id="KW-1133">Transmembrane helix</keyword>
<reference evidence="6 7" key="1">
    <citation type="journal article" date="2019" name="Nat. Med.">
        <title>A library of human gut bacterial isolates paired with longitudinal multiomics data enables mechanistic microbiome research.</title>
        <authorList>
            <person name="Poyet M."/>
            <person name="Groussin M."/>
            <person name="Gibbons S.M."/>
            <person name="Avila-Pacheco J."/>
            <person name="Jiang X."/>
            <person name="Kearney S.M."/>
            <person name="Perrotta A.R."/>
            <person name="Berdy B."/>
            <person name="Zhao S."/>
            <person name="Lieberman T.D."/>
            <person name="Swanson P.K."/>
            <person name="Smith M."/>
            <person name="Roesemann S."/>
            <person name="Alexander J.E."/>
            <person name="Rich S.A."/>
            <person name="Livny J."/>
            <person name="Vlamakis H."/>
            <person name="Clish C."/>
            <person name="Bullock K."/>
            <person name="Deik A."/>
            <person name="Scott J."/>
            <person name="Pierce K.A."/>
            <person name="Xavier R.J."/>
            <person name="Alm E.J."/>
        </authorList>
    </citation>
    <scope>NUCLEOTIDE SEQUENCE [LARGE SCALE GENOMIC DNA]</scope>
    <source>
        <strain evidence="6 7">BIOML-A2</strain>
    </source>
</reference>
<keyword evidence="3" id="KW-0378">Hydrolase</keyword>
<sequence>MKNNGNFKNAGSSRAKTWRNILLILGAVALIASYIADIRDPHPGMETQDNRPFVEQALKDGFQTLHARVTRVADGDTVYIKDDEGKEARVRLLGIDAPESKQAYGVQSAEHLKRNLRDAEYHVQVIYRGRDQYGRIIGKLVADGKDLNLDQVSTGNAWVYRNYLKDLQPGDKNLYLKAEDNARAKRIGLWADPNPQNPRDWRREHPRN</sequence>
<dbReference type="InterPro" id="IPR002071">
    <property type="entry name" value="Thermonucl_AS"/>
</dbReference>
<feature type="region of interest" description="Disordered" evidence="4">
    <location>
        <begin position="189"/>
        <end position="208"/>
    </location>
</feature>
<keyword evidence="5" id="KW-0472">Membrane</keyword>
<feature type="transmembrane region" description="Helical" evidence="5">
    <location>
        <begin position="20"/>
        <end position="36"/>
    </location>
</feature>
<dbReference type="GeneID" id="43349010"/>
<evidence type="ECO:0000256" key="5">
    <source>
        <dbReference type="SAM" id="Phobius"/>
    </source>
</evidence>
<dbReference type="SUPFAM" id="SSF50199">
    <property type="entry name" value="Staphylococcal nuclease"/>
    <property type="match status" value="1"/>
</dbReference>
<dbReference type="Gene3D" id="2.40.50.90">
    <property type="match status" value="1"/>
</dbReference>
<dbReference type="PANTHER" id="PTHR12302">
    <property type="entry name" value="EBNA2 BINDING PROTEIN P100"/>
    <property type="match status" value="1"/>
</dbReference>
<protein>
    <submittedName>
        <fullName evidence="6">Thermonuclease</fullName>
    </submittedName>
</protein>
<evidence type="ECO:0000256" key="4">
    <source>
        <dbReference type="SAM" id="MobiDB-lite"/>
    </source>
</evidence>
<dbReference type="GO" id="GO:0004519">
    <property type="term" value="F:endonuclease activity"/>
    <property type="evidence" value="ECO:0007669"/>
    <property type="project" value="UniProtKB-KW"/>
</dbReference>
<dbReference type="EMBL" id="WNCL01000053">
    <property type="protein sequence ID" value="MTU44206.1"/>
    <property type="molecule type" value="Genomic_DNA"/>
</dbReference>
<dbReference type="GO" id="GO:0003676">
    <property type="term" value="F:nucleic acid binding"/>
    <property type="evidence" value="ECO:0007669"/>
    <property type="project" value="InterPro"/>
</dbReference>
<dbReference type="InterPro" id="IPR016071">
    <property type="entry name" value="Staphylococal_nuclease_OB-fold"/>
</dbReference>
<dbReference type="PROSITE" id="PS50830">
    <property type="entry name" value="TNASE_3"/>
    <property type="match status" value="1"/>
</dbReference>
<dbReference type="Pfam" id="PF00565">
    <property type="entry name" value="SNase"/>
    <property type="match status" value="1"/>
</dbReference>
<evidence type="ECO:0000256" key="3">
    <source>
        <dbReference type="ARBA" id="ARBA00022801"/>
    </source>
</evidence>
<dbReference type="PROSITE" id="PS01123">
    <property type="entry name" value="TNASE_1"/>
    <property type="match status" value="1"/>
</dbReference>
<keyword evidence="5" id="KW-0812">Transmembrane</keyword>
<accession>A0A6I3S3U8</accession>
<organism evidence="6 7">
    <name type="scientific">Parasutterella excrementihominis</name>
    <dbReference type="NCBI Taxonomy" id="487175"/>
    <lineage>
        <taxon>Bacteria</taxon>
        <taxon>Pseudomonadati</taxon>
        <taxon>Pseudomonadota</taxon>
        <taxon>Betaproteobacteria</taxon>
        <taxon>Burkholderiales</taxon>
        <taxon>Sutterellaceae</taxon>
        <taxon>Parasutterella</taxon>
    </lineage>
</organism>